<reference evidence="4" key="2">
    <citation type="submission" date="2018-10" db="EMBL/GenBank/DDBJ databases">
        <authorList>
            <person name="Wang Y."/>
            <person name="Wang J."/>
            <person name="Yang X."/>
            <person name="Wang Z."/>
            <person name="Huang Y."/>
        </authorList>
    </citation>
    <scope>NUCLEOTIDE SEQUENCE [LARGE SCALE GENOMIC DNA]</scope>
    <source>
        <strain evidence="4">J015</strain>
    </source>
</reference>
<dbReference type="CDD" id="cd07012">
    <property type="entry name" value="PBP2_Bug_TTT"/>
    <property type="match status" value="1"/>
</dbReference>
<accession>A0A3B0F043</accession>
<dbReference type="Pfam" id="PF03401">
    <property type="entry name" value="TctC"/>
    <property type="match status" value="1"/>
</dbReference>
<comment type="similarity">
    <text evidence="1">Belongs to the UPF0065 (bug) family.</text>
</comment>
<evidence type="ECO:0000256" key="1">
    <source>
        <dbReference type="ARBA" id="ARBA00006987"/>
    </source>
</evidence>
<feature type="chain" id="PRO_5017428342" evidence="2">
    <location>
        <begin position="27"/>
        <end position="341"/>
    </location>
</feature>
<dbReference type="RefSeq" id="WP_120693506.1">
    <property type="nucleotide sequence ID" value="NZ_RBNH01000024.1"/>
</dbReference>
<dbReference type="InterPro" id="IPR005064">
    <property type="entry name" value="BUG"/>
</dbReference>
<gene>
    <name evidence="3" type="ORF">D7Z96_18645</name>
</gene>
<proteinExistence type="inferred from homology"/>
<keyword evidence="2" id="KW-0732">Signal</keyword>
<evidence type="ECO:0000313" key="4">
    <source>
        <dbReference type="Proteomes" id="UP000273159"/>
    </source>
</evidence>
<dbReference type="Proteomes" id="UP000273159">
    <property type="component" value="Unassembled WGS sequence"/>
</dbReference>
<dbReference type="PROSITE" id="PS51257">
    <property type="entry name" value="PROKAR_LIPOPROTEIN"/>
    <property type="match status" value="1"/>
</dbReference>
<evidence type="ECO:0000256" key="2">
    <source>
        <dbReference type="SAM" id="SignalP"/>
    </source>
</evidence>
<name>A0A3B0F043_PSEPS</name>
<dbReference type="PANTHER" id="PTHR42928">
    <property type="entry name" value="TRICARBOXYLATE-BINDING PROTEIN"/>
    <property type="match status" value="1"/>
</dbReference>
<protein>
    <submittedName>
        <fullName evidence="3">Tripartite tricarboxylate transporter substrate binding protein</fullName>
    </submittedName>
</protein>
<dbReference type="Gene3D" id="3.40.190.10">
    <property type="entry name" value="Periplasmic binding protein-like II"/>
    <property type="match status" value="1"/>
</dbReference>
<comment type="caution">
    <text evidence="3">The sequence shown here is derived from an EMBL/GenBank/DDBJ whole genome shotgun (WGS) entry which is preliminary data.</text>
</comment>
<dbReference type="EMBL" id="RBNH01000024">
    <property type="protein sequence ID" value="RKO20396.1"/>
    <property type="molecule type" value="Genomic_DNA"/>
</dbReference>
<dbReference type="SUPFAM" id="SSF53850">
    <property type="entry name" value="Periplasmic binding protein-like II"/>
    <property type="match status" value="1"/>
</dbReference>
<feature type="signal peptide" evidence="2">
    <location>
        <begin position="1"/>
        <end position="26"/>
    </location>
</feature>
<dbReference type="PANTHER" id="PTHR42928:SF5">
    <property type="entry name" value="BLR1237 PROTEIN"/>
    <property type="match status" value="1"/>
</dbReference>
<evidence type="ECO:0000313" key="3">
    <source>
        <dbReference type="EMBL" id="RKO20396.1"/>
    </source>
</evidence>
<reference evidence="3 4" key="1">
    <citation type="submission" date="2018-10" db="EMBL/GenBank/DDBJ databases">
        <title>Genome-guide identification and characterization of bacteria that degrade polycyclic aromatic hydrocarbons and resist hexavalent chromium simultaneously.</title>
        <authorList>
            <person name="Feng H."/>
        </authorList>
    </citation>
    <scope>NUCLEOTIDE SEQUENCE [LARGE SCALE GENOMIC DNA]</scope>
    <source>
        <strain evidence="3 4">J015</strain>
    </source>
</reference>
<organism evidence="3 4">
    <name type="scientific">Pseudarthrobacter phenanthrenivorans</name>
    <name type="common">Arthrobacter phenanthrenivorans</name>
    <dbReference type="NCBI Taxonomy" id="361575"/>
    <lineage>
        <taxon>Bacteria</taxon>
        <taxon>Bacillati</taxon>
        <taxon>Actinomycetota</taxon>
        <taxon>Actinomycetes</taxon>
        <taxon>Micrococcales</taxon>
        <taxon>Micrococcaceae</taxon>
        <taxon>Pseudarthrobacter</taxon>
    </lineage>
</organism>
<dbReference type="AlphaFoldDB" id="A0A3B0F043"/>
<dbReference type="InterPro" id="IPR042100">
    <property type="entry name" value="Bug_dom1"/>
</dbReference>
<dbReference type="Gene3D" id="3.40.190.150">
    <property type="entry name" value="Bordetella uptake gene, domain 1"/>
    <property type="match status" value="1"/>
</dbReference>
<sequence length="341" mass="35425">MRKLALGLSMLALVGGALTGCSPSTASSASTSAEDAAEKLKNQTITLVVPFDPGGGYDAYARMVAPKLGEELGATVIVENKPGAGGILATNEVVHAKPDGKTLVLLNGPGHLGAAIAKTNGVRYDAKTMSYIGQISSEPDVLVTSKSSPIASVDDIAGKRFAATGPGSNEYIDAVVLNQQLGMQNQVVTGFKSSNEASLNVIQGNIELHSRSLGSQQPGINAGDLKPILVIGENNGAKEIDGIDNLVDVVKDDQKELATLHSTLVSSGRLIAAPPGTDAGTLQVIREAFKKVMTNEAFIRDAADSGRPVHYASGEDVQKLVDDLMDSPQDYVDLITKAYTG</sequence>